<keyword evidence="1" id="KW-0472">Membrane</keyword>
<dbReference type="EMBL" id="BMUU01000003">
    <property type="protein sequence ID" value="GGY29557.1"/>
    <property type="molecule type" value="Genomic_DNA"/>
</dbReference>
<reference evidence="3" key="1">
    <citation type="journal article" date="2019" name="Int. J. Syst. Evol. Microbiol.">
        <title>The Global Catalogue of Microorganisms (GCM) 10K type strain sequencing project: providing services to taxonomists for standard genome sequencing and annotation.</title>
        <authorList>
            <consortium name="The Broad Institute Genomics Platform"/>
            <consortium name="The Broad Institute Genome Sequencing Center for Infectious Disease"/>
            <person name="Wu L."/>
            <person name="Ma J."/>
        </authorList>
    </citation>
    <scope>NUCLEOTIDE SEQUENCE [LARGE SCALE GENOMIC DNA]</scope>
    <source>
        <strain evidence="3">JCM 4594</strain>
    </source>
</reference>
<name>A0ABQ2ZYE4_9ACTN</name>
<proteinExistence type="predicted"/>
<keyword evidence="3" id="KW-1185">Reference proteome</keyword>
<protein>
    <submittedName>
        <fullName evidence="2">Uncharacterized protein</fullName>
    </submittedName>
</protein>
<comment type="caution">
    <text evidence="2">The sequence shown here is derived from an EMBL/GenBank/DDBJ whole genome shotgun (WGS) entry which is preliminary data.</text>
</comment>
<accession>A0ABQ2ZYE4</accession>
<organism evidence="2 3">
    <name type="scientific">Streptomyces xanthochromogenes</name>
    <dbReference type="NCBI Taxonomy" id="67384"/>
    <lineage>
        <taxon>Bacteria</taxon>
        <taxon>Bacillati</taxon>
        <taxon>Actinomycetota</taxon>
        <taxon>Actinomycetes</taxon>
        <taxon>Kitasatosporales</taxon>
        <taxon>Streptomycetaceae</taxon>
        <taxon>Streptomyces</taxon>
    </lineage>
</organism>
<sequence length="108" mass="11722">MYHLRTKVPSAPAASPGRCCLLGRVAQNITIIQQIGLSVLAAASVAWVVGLVRILRRERADRAEWHSMRALRAVGRQAGPPAREAVALTEAERDAFAGLIRQLDPRSS</sequence>
<evidence type="ECO:0000313" key="2">
    <source>
        <dbReference type="EMBL" id="GGY29557.1"/>
    </source>
</evidence>
<feature type="transmembrane region" description="Helical" evidence="1">
    <location>
        <begin position="31"/>
        <end position="52"/>
    </location>
</feature>
<evidence type="ECO:0000313" key="3">
    <source>
        <dbReference type="Proteomes" id="UP000600946"/>
    </source>
</evidence>
<keyword evidence="1" id="KW-1133">Transmembrane helix</keyword>
<gene>
    <name evidence="2" type="ORF">GCM10010326_24280</name>
</gene>
<dbReference type="Proteomes" id="UP000600946">
    <property type="component" value="Unassembled WGS sequence"/>
</dbReference>
<keyword evidence="1" id="KW-0812">Transmembrane</keyword>
<evidence type="ECO:0000256" key="1">
    <source>
        <dbReference type="SAM" id="Phobius"/>
    </source>
</evidence>